<dbReference type="Gene3D" id="3.20.20.140">
    <property type="entry name" value="Metal-dependent hydrolases"/>
    <property type="match status" value="1"/>
</dbReference>
<dbReference type="OrthoDB" id="432010at2759"/>
<evidence type="ECO:0000256" key="3">
    <source>
        <dbReference type="RuleBase" id="RU366045"/>
    </source>
</evidence>
<gene>
    <name evidence="6" type="ORF">PaG_03030</name>
</gene>
<organism evidence="6 7">
    <name type="scientific">Moesziomyces aphidis</name>
    <name type="common">Pseudozyma aphidis</name>
    <dbReference type="NCBI Taxonomy" id="84754"/>
    <lineage>
        <taxon>Eukaryota</taxon>
        <taxon>Fungi</taxon>
        <taxon>Dikarya</taxon>
        <taxon>Basidiomycota</taxon>
        <taxon>Ustilaginomycotina</taxon>
        <taxon>Ustilaginomycetes</taxon>
        <taxon>Ustilaginales</taxon>
        <taxon>Ustilaginaceae</taxon>
        <taxon>Moesziomyces</taxon>
    </lineage>
</organism>
<evidence type="ECO:0000256" key="4">
    <source>
        <dbReference type="SAM" id="MobiDB-lite"/>
    </source>
</evidence>
<dbReference type="InterPro" id="IPR032465">
    <property type="entry name" value="ACMSD"/>
</dbReference>
<dbReference type="GO" id="GO:0005829">
    <property type="term" value="C:cytosol"/>
    <property type="evidence" value="ECO:0007669"/>
    <property type="project" value="TreeGrafter"/>
</dbReference>
<evidence type="ECO:0000313" key="7">
    <source>
        <dbReference type="Proteomes" id="UP000019462"/>
    </source>
</evidence>
<name>W3VNN6_MOEAP</name>
<comment type="caution">
    <text evidence="6">The sequence shown here is derived from an EMBL/GenBank/DDBJ whole genome shotgun (WGS) entry which is preliminary data.</text>
</comment>
<evidence type="ECO:0000313" key="6">
    <source>
        <dbReference type="EMBL" id="ETS63243.1"/>
    </source>
</evidence>
<keyword evidence="2 3" id="KW-0456">Lyase</keyword>
<feature type="compositionally biased region" description="Basic and acidic residues" evidence="4">
    <location>
        <begin position="1"/>
        <end position="10"/>
    </location>
</feature>
<dbReference type="EMBL" id="AWNI01000009">
    <property type="protein sequence ID" value="ETS63243.1"/>
    <property type="molecule type" value="Genomic_DNA"/>
</dbReference>
<dbReference type="SUPFAM" id="SSF51556">
    <property type="entry name" value="Metallo-dependent hydrolases"/>
    <property type="match status" value="1"/>
</dbReference>
<keyword evidence="7" id="KW-1185">Reference proteome</keyword>
<dbReference type="Proteomes" id="UP000019462">
    <property type="component" value="Unassembled WGS sequence"/>
</dbReference>
<feature type="domain" description="Amidohydrolase-related" evidence="5">
    <location>
        <begin position="380"/>
        <end position="675"/>
    </location>
</feature>
<protein>
    <recommendedName>
        <fullName evidence="5">Amidohydrolase-related domain-containing protein</fullName>
    </recommendedName>
</protein>
<feature type="region of interest" description="Disordered" evidence="4">
    <location>
        <begin position="174"/>
        <end position="203"/>
    </location>
</feature>
<dbReference type="FunFam" id="3.20.20.140:FF:000043">
    <property type="entry name" value="Amidohydrolase family protein"/>
    <property type="match status" value="1"/>
</dbReference>
<proteinExistence type="inferred from homology"/>
<evidence type="ECO:0000259" key="5">
    <source>
        <dbReference type="Pfam" id="PF04909"/>
    </source>
</evidence>
<comment type="similarity">
    <text evidence="3">Belongs to the metallo-dependent hydrolases superfamily.</text>
</comment>
<feature type="region of interest" description="Disordered" evidence="4">
    <location>
        <begin position="1"/>
        <end position="24"/>
    </location>
</feature>
<dbReference type="InterPro" id="IPR006680">
    <property type="entry name" value="Amidohydro-rel"/>
</dbReference>
<reference evidence="6 7" key="1">
    <citation type="journal article" date="2014" name="Genome Announc.">
        <title>Genome sequence of the basidiomycetous fungus Pseudozyma aphidis DSM70725, an efficient producer of biosurfactant mannosylerythritol lipids.</title>
        <authorList>
            <person name="Lorenz S."/>
            <person name="Guenther M."/>
            <person name="Grumaz C."/>
            <person name="Rupp S."/>
            <person name="Zibek S."/>
            <person name="Sohn K."/>
        </authorList>
    </citation>
    <scope>NUCLEOTIDE SEQUENCE [LARGE SCALE GENOMIC DNA]</scope>
    <source>
        <strain evidence="7">ATCC 32657 / CBS 517.83 / DSM 70725 / JCM 10318 / NBRC 10182 / NRRL Y-7954 / St-0401</strain>
    </source>
</reference>
<dbReference type="InterPro" id="IPR032466">
    <property type="entry name" value="Metal_Hydrolase"/>
</dbReference>
<sequence length="679" mass="76647">MTEDEHHEDNELPPAGNPAEASNKDVPPAIAAFVERFYKLSDTPGIHEQYADECFIHDEERLRFQIGPMQPTNTRDGIVAWRQKGWEGVTRRKHVVNGVFISPKWDNEIMLDGSVEMDKNGSTLKFNWAGRMEFDAKSLEQGAPKIETYKVWLRGRALSVMCLALLSTSPRMDPPDQLRTALRRPKWQKQTQSEDPERGPSPREKLTFWFSEFRLANPSGGVGLCVQLSLEQERQRQRPAAGHRTCPAKVQQLLGCSASAIKSSTFACIPWLFVGPGSPSLNSSASERRASAHKIQNLWNHRRRTARELNGPRPKKQLARSACPTLAAFAVFPGVAAATMYNITSTMSLIALEEAFNIPSLAEQSAYQARLFVADGNGQAHADRLVDIHGERLAKMDKHGVAHTILSLTAPGIQDFDEPKAAAAAAREVNDWVHQQVQKNPKRFSAFASLSMHNPKDASDELRRCVKELGFVGALVNDNQRLPNDEAAWYDLPEWDDFWSTVTELDVPFYLHPIAPKGEIHRRIYKDRAALIGPVLSFANNVSAHLLGMIVNGVFDRHPKLKIIVGHLGEHIPFDLWRINHWLEDVHKPRGAVSMKKTIRDYFNENIWVTTSGHFSTLTLKYVQDEIGVDRILFSIDYPYEKFEDACDWFKTLDGKFSAEDLAKISHENSQKLFPHLRS</sequence>
<dbReference type="GO" id="GO:0016831">
    <property type="term" value="F:carboxy-lyase activity"/>
    <property type="evidence" value="ECO:0007669"/>
    <property type="project" value="UniProtKB-KW"/>
</dbReference>
<keyword evidence="1 3" id="KW-0210">Decarboxylase</keyword>
<evidence type="ECO:0000256" key="2">
    <source>
        <dbReference type="ARBA" id="ARBA00023239"/>
    </source>
</evidence>
<dbReference type="PANTHER" id="PTHR21240">
    <property type="entry name" value="2-AMINO-3-CARBOXYLMUCONATE-6-SEMIALDEHYDE DECARBOXYLASE"/>
    <property type="match status" value="1"/>
</dbReference>
<dbReference type="GO" id="GO:0016787">
    <property type="term" value="F:hydrolase activity"/>
    <property type="evidence" value="ECO:0007669"/>
    <property type="project" value="InterPro"/>
</dbReference>
<dbReference type="HOGENOM" id="CLU_463901_0_0_1"/>
<dbReference type="AlphaFoldDB" id="W3VNN6"/>
<dbReference type="PANTHER" id="PTHR21240:SF30">
    <property type="entry name" value="AMIDOHYDROLASE-RELATED DOMAIN-CONTAINING PROTEIN-RELATED"/>
    <property type="match status" value="1"/>
</dbReference>
<dbReference type="GO" id="GO:0019748">
    <property type="term" value="P:secondary metabolic process"/>
    <property type="evidence" value="ECO:0007669"/>
    <property type="project" value="TreeGrafter"/>
</dbReference>
<dbReference type="Pfam" id="PF04909">
    <property type="entry name" value="Amidohydro_2"/>
    <property type="match status" value="1"/>
</dbReference>
<evidence type="ECO:0000256" key="1">
    <source>
        <dbReference type="ARBA" id="ARBA00022793"/>
    </source>
</evidence>
<accession>W3VNN6</accession>